<dbReference type="CDD" id="cd00275">
    <property type="entry name" value="C2_PLC_like"/>
    <property type="match status" value="1"/>
</dbReference>
<dbReference type="Gene3D" id="1.10.238.10">
    <property type="entry name" value="EF-hand"/>
    <property type="match status" value="2"/>
</dbReference>
<dbReference type="OMA" id="RMVAMHA"/>
<dbReference type="InterPro" id="IPR035892">
    <property type="entry name" value="C2_domain_sf"/>
</dbReference>
<evidence type="ECO:0000256" key="9">
    <source>
        <dbReference type="ARBA" id="ARBA00023224"/>
    </source>
</evidence>
<dbReference type="SUPFAM" id="SSF49562">
    <property type="entry name" value="C2 domain (Calcium/lipid-binding domain, CaLB)"/>
    <property type="match status" value="1"/>
</dbReference>
<dbReference type="KEGG" id="lgi:LOTGIDRAFT_142432"/>
<dbReference type="PROSITE" id="PS00018">
    <property type="entry name" value="EF_HAND_1"/>
    <property type="match status" value="1"/>
</dbReference>
<dbReference type="GO" id="GO:0005737">
    <property type="term" value="C:cytoplasm"/>
    <property type="evidence" value="ECO:0007669"/>
    <property type="project" value="UniProtKB-SubCell"/>
</dbReference>
<feature type="domain" description="C2" evidence="13">
    <location>
        <begin position="464"/>
        <end position="590"/>
    </location>
</feature>
<dbReference type="CTD" id="20234577"/>
<dbReference type="Pfam" id="PF09279">
    <property type="entry name" value="EF-hand_like"/>
    <property type="match status" value="1"/>
</dbReference>
<evidence type="ECO:0000313" key="17">
    <source>
        <dbReference type="Proteomes" id="UP000030746"/>
    </source>
</evidence>
<feature type="domain" description="EF-hand" evidence="15">
    <location>
        <begin position="1"/>
        <end position="32"/>
    </location>
</feature>
<dbReference type="Pfam" id="PF00168">
    <property type="entry name" value="C2"/>
    <property type="match status" value="1"/>
</dbReference>
<dbReference type="PROSITE" id="PS50008">
    <property type="entry name" value="PIPLC_Y_DOMAIN"/>
    <property type="match status" value="1"/>
</dbReference>
<feature type="domain" description="PI-PLC Y-box" evidence="14">
    <location>
        <begin position="350"/>
        <end position="461"/>
    </location>
</feature>
<keyword evidence="4" id="KW-0963">Cytoplasm</keyword>
<dbReference type="OrthoDB" id="269822at2759"/>
<dbReference type="SUPFAM" id="SSF47473">
    <property type="entry name" value="EF-hand"/>
    <property type="match status" value="1"/>
</dbReference>
<dbReference type="InterPro" id="IPR015359">
    <property type="entry name" value="PLC_EF-hand-like"/>
</dbReference>
<dbReference type="SMART" id="SM00149">
    <property type="entry name" value="PLCYc"/>
    <property type="match status" value="1"/>
</dbReference>
<dbReference type="PANTHER" id="PTHR10336">
    <property type="entry name" value="PHOSPHOINOSITIDE-SPECIFIC PHOSPHOLIPASE C FAMILY PROTEIN"/>
    <property type="match status" value="1"/>
</dbReference>
<dbReference type="FunFam" id="1.10.238.10:FF:000005">
    <property type="entry name" value="Phosphoinositide phospholipase C"/>
    <property type="match status" value="1"/>
</dbReference>
<keyword evidence="5 11" id="KW-0378">Hydrolase</keyword>
<evidence type="ECO:0000256" key="11">
    <source>
        <dbReference type="RuleBase" id="RU361133"/>
    </source>
</evidence>
<gene>
    <name evidence="16" type="ORF">LOTGIDRAFT_142432</name>
</gene>
<evidence type="ECO:0000259" key="14">
    <source>
        <dbReference type="PROSITE" id="PS50008"/>
    </source>
</evidence>
<dbReference type="GO" id="GO:0016042">
    <property type="term" value="P:lipid catabolic process"/>
    <property type="evidence" value="ECO:0007669"/>
    <property type="project" value="UniProtKB-KW"/>
</dbReference>
<dbReference type="Pfam" id="PF00387">
    <property type="entry name" value="PI-PLC-Y"/>
    <property type="match status" value="1"/>
</dbReference>
<dbReference type="SUPFAM" id="SSF51695">
    <property type="entry name" value="PLC-like phosphodiesterases"/>
    <property type="match status" value="1"/>
</dbReference>
<comment type="cofactor">
    <cofactor evidence="1">
        <name>Ca(2+)</name>
        <dbReference type="ChEBI" id="CHEBI:29108"/>
    </cofactor>
</comment>
<dbReference type="InterPro" id="IPR011992">
    <property type="entry name" value="EF-hand-dom_pair"/>
</dbReference>
<evidence type="ECO:0000256" key="10">
    <source>
        <dbReference type="ARBA" id="ARBA00023674"/>
    </source>
</evidence>
<keyword evidence="7 11" id="KW-0442">Lipid degradation</keyword>
<evidence type="ECO:0000256" key="7">
    <source>
        <dbReference type="ARBA" id="ARBA00022963"/>
    </source>
</evidence>
<evidence type="ECO:0000256" key="12">
    <source>
        <dbReference type="SAM" id="MobiDB-lite"/>
    </source>
</evidence>
<dbReference type="PROSITE" id="PS50007">
    <property type="entry name" value="PIPLC_X_DOMAIN"/>
    <property type="match status" value="1"/>
</dbReference>
<dbReference type="FunFam" id="3.20.20.190:FF:000039">
    <property type="entry name" value="Phosphoinositide phospholipase C"/>
    <property type="match status" value="1"/>
</dbReference>
<protein>
    <recommendedName>
        <fullName evidence="3 11">Phosphoinositide phospholipase C</fullName>
        <ecNumber evidence="3 11">3.1.4.11</ecNumber>
    </recommendedName>
</protein>
<evidence type="ECO:0000256" key="5">
    <source>
        <dbReference type="ARBA" id="ARBA00022801"/>
    </source>
</evidence>
<dbReference type="GO" id="GO:0004435">
    <property type="term" value="F:phosphatidylinositol-4,5-bisphosphate phospholipase C activity"/>
    <property type="evidence" value="ECO:0007669"/>
    <property type="project" value="UniProtKB-EC"/>
</dbReference>
<keyword evidence="17" id="KW-1185">Reference proteome</keyword>
<evidence type="ECO:0000256" key="4">
    <source>
        <dbReference type="ARBA" id="ARBA00022490"/>
    </source>
</evidence>
<dbReference type="GeneID" id="20234577"/>
<dbReference type="GO" id="GO:0005509">
    <property type="term" value="F:calcium ion binding"/>
    <property type="evidence" value="ECO:0007669"/>
    <property type="project" value="InterPro"/>
</dbReference>
<dbReference type="InterPro" id="IPR001192">
    <property type="entry name" value="PI-PLC_fam"/>
</dbReference>
<dbReference type="EMBL" id="KB201206">
    <property type="protein sequence ID" value="ESO98697.1"/>
    <property type="molecule type" value="Genomic_DNA"/>
</dbReference>
<dbReference type="SMART" id="SM00148">
    <property type="entry name" value="PLCXc"/>
    <property type="match status" value="1"/>
</dbReference>
<dbReference type="InterPro" id="IPR017946">
    <property type="entry name" value="PLC-like_Pdiesterase_TIM-brl"/>
</dbReference>
<dbReference type="RefSeq" id="XP_009050638.1">
    <property type="nucleotide sequence ID" value="XM_009052390.1"/>
</dbReference>
<dbReference type="InterPro" id="IPR001711">
    <property type="entry name" value="PLipase_C_Pinositol-sp_Y"/>
</dbReference>
<dbReference type="Gene3D" id="2.60.40.150">
    <property type="entry name" value="C2 domain"/>
    <property type="match status" value="1"/>
</dbReference>
<dbReference type="AlphaFoldDB" id="V4ANG1"/>
<accession>V4ANG1</accession>
<dbReference type="GO" id="GO:0035556">
    <property type="term" value="P:intracellular signal transduction"/>
    <property type="evidence" value="ECO:0007669"/>
    <property type="project" value="InterPro"/>
</dbReference>
<dbReference type="Gene3D" id="3.20.20.190">
    <property type="entry name" value="Phosphatidylinositol (PI) phosphodiesterase"/>
    <property type="match status" value="1"/>
</dbReference>
<name>V4ANG1_LOTGI</name>
<evidence type="ECO:0000256" key="2">
    <source>
        <dbReference type="ARBA" id="ARBA00004496"/>
    </source>
</evidence>
<evidence type="ECO:0000313" key="16">
    <source>
        <dbReference type="EMBL" id="ESO98697.1"/>
    </source>
</evidence>
<keyword evidence="9" id="KW-0807">Transducer</keyword>
<dbReference type="SMART" id="SM00239">
    <property type="entry name" value="C2"/>
    <property type="match status" value="1"/>
</dbReference>
<dbReference type="PRINTS" id="PR00390">
    <property type="entry name" value="PHPHLIPASEC"/>
</dbReference>
<dbReference type="InterPro" id="IPR002048">
    <property type="entry name" value="EF_hand_dom"/>
</dbReference>
<dbReference type="Pfam" id="PF13405">
    <property type="entry name" value="EF-hand_6"/>
    <property type="match status" value="1"/>
</dbReference>
<feature type="region of interest" description="Disordered" evidence="12">
    <location>
        <begin position="309"/>
        <end position="337"/>
    </location>
</feature>
<dbReference type="InterPro" id="IPR000909">
    <property type="entry name" value="PLipase_C_PInositol-sp_X_dom"/>
</dbReference>
<evidence type="ECO:0000256" key="6">
    <source>
        <dbReference type="ARBA" id="ARBA00022837"/>
    </source>
</evidence>
<evidence type="ECO:0000256" key="1">
    <source>
        <dbReference type="ARBA" id="ARBA00001913"/>
    </source>
</evidence>
<feature type="non-terminal residue" evidence="16">
    <location>
        <position position="1"/>
    </location>
</feature>
<dbReference type="InterPro" id="IPR000008">
    <property type="entry name" value="C2_dom"/>
</dbReference>
<dbReference type="InterPro" id="IPR018247">
    <property type="entry name" value="EF_Hand_1_Ca_BS"/>
</dbReference>
<dbReference type="PROSITE" id="PS50222">
    <property type="entry name" value="EF_HAND_2"/>
    <property type="match status" value="1"/>
</dbReference>
<dbReference type="PROSITE" id="PS50004">
    <property type="entry name" value="C2"/>
    <property type="match status" value="1"/>
</dbReference>
<evidence type="ECO:0000256" key="3">
    <source>
        <dbReference type="ARBA" id="ARBA00012368"/>
    </source>
</evidence>
<dbReference type="EC" id="3.1.4.11" evidence="3 11"/>
<proteinExistence type="predicted"/>
<dbReference type="Proteomes" id="UP000030746">
    <property type="component" value="Unassembled WGS sequence"/>
</dbReference>
<organism evidence="16 17">
    <name type="scientific">Lottia gigantea</name>
    <name type="common">Giant owl limpet</name>
    <dbReference type="NCBI Taxonomy" id="225164"/>
    <lineage>
        <taxon>Eukaryota</taxon>
        <taxon>Metazoa</taxon>
        <taxon>Spiralia</taxon>
        <taxon>Lophotrochozoa</taxon>
        <taxon>Mollusca</taxon>
        <taxon>Gastropoda</taxon>
        <taxon>Patellogastropoda</taxon>
        <taxon>Lottioidea</taxon>
        <taxon>Lottiidae</taxon>
        <taxon>Lottia</taxon>
    </lineage>
</organism>
<keyword evidence="6" id="KW-0106">Calcium</keyword>
<dbReference type="SMART" id="SM00054">
    <property type="entry name" value="EFh"/>
    <property type="match status" value="1"/>
</dbReference>
<dbReference type="STRING" id="225164.V4ANG1"/>
<reference evidence="16 17" key="1">
    <citation type="journal article" date="2013" name="Nature">
        <title>Insights into bilaterian evolution from three spiralian genomes.</title>
        <authorList>
            <person name="Simakov O."/>
            <person name="Marletaz F."/>
            <person name="Cho S.J."/>
            <person name="Edsinger-Gonzales E."/>
            <person name="Havlak P."/>
            <person name="Hellsten U."/>
            <person name="Kuo D.H."/>
            <person name="Larsson T."/>
            <person name="Lv J."/>
            <person name="Arendt D."/>
            <person name="Savage R."/>
            <person name="Osoegawa K."/>
            <person name="de Jong P."/>
            <person name="Grimwood J."/>
            <person name="Chapman J.A."/>
            <person name="Shapiro H."/>
            <person name="Aerts A."/>
            <person name="Otillar R.P."/>
            <person name="Terry A.Y."/>
            <person name="Boore J.L."/>
            <person name="Grigoriev I.V."/>
            <person name="Lindberg D.R."/>
            <person name="Seaver E.C."/>
            <person name="Weisblat D.A."/>
            <person name="Putnam N.H."/>
            <person name="Rokhsar D.S."/>
        </authorList>
    </citation>
    <scope>NUCLEOTIDE SEQUENCE [LARGE SCALE GENOMIC DNA]</scope>
</reference>
<evidence type="ECO:0000256" key="8">
    <source>
        <dbReference type="ARBA" id="ARBA00023098"/>
    </source>
</evidence>
<comment type="catalytic activity">
    <reaction evidence="10">
        <text>a 1,2-diacyl-sn-glycero-3-phospho-(1D-myo-inositol-4,5-bisphosphate) + H2O = 1D-myo-inositol 1,4,5-trisphosphate + a 1,2-diacyl-sn-glycerol + H(+)</text>
        <dbReference type="Rhea" id="RHEA:33179"/>
        <dbReference type="ChEBI" id="CHEBI:15377"/>
        <dbReference type="ChEBI" id="CHEBI:15378"/>
        <dbReference type="ChEBI" id="CHEBI:17815"/>
        <dbReference type="ChEBI" id="CHEBI:58456"/>
        <dbReference type="ChEBI" id="CHEBI:203600"/>
        <dbReference type="EC" id="3.1.4.11"/>
    </reaction>
    <physiologicalReaction direction="left-to-right" evidence="10">
        <dbReference type="Rhea" id="RHEA:33180"/>
    </physiologicalReaction>
</comment>
<comment type="subcellular location">
    <subcellularLocation>
        <location evidence="2">Cytoplasm</location>
    </subcellularLocation>
</comment>
<evidence type="ECO:0000259" key="13">
    <source>
        <dbReference type="PROSITE" id="PS50004"/>
    </source>
</evidence>
<dbReference type="PANTHER" id="PTHR10336:SF209">
    <property type="entry name" value="PHOSPHOINOSITIDE PHOSPHOLIPASE C"/>
    <property type="match status" value="1"/>
</dbReference>
<dbReference type="CDD" id="cd16202">
    <property type="entry name" value="EFh_PI-PLCdelta"/>
    <property type="match status" value="1"/>
</dbReference>
<keyword evidence="8 11" id="KW-0443">Lipid metabolism</keyword>
<sequence length="611" mass="69951">WIRDAFNAADKNGDGSLDFGEIMKLLKAINVDVKKKYAQEMFDAANVNKNDKKGRDTLDRQEFITFYHQLTRRPELEELFIKYSRGKGVMHVSDILSFMRDGQRRIETDEDFCRHVIEIFEPQAVFKNREQLSLIGFTNFLKSEKQQLFNPNHNIVYQDMTKPFSHYFIDSSHNTYLTDDQLRGPSRVEAYITALEKGCRCVELDCWDGADGEPVIYHGYTLTSKILFKDVIHAVKLHAFKASPYPVTLSLENHCSLPQQLVMVNHMKTILGDSLWSPEGKFLKYTPSPHELKNKIIIKGKRLPLASPAVDDVSDEDESAENNNNVSPTEAVKEDKHKHKVKLIQELSDITTMQSISFKGVEKAMAEDGNFIVFSLGENKIDKLLSTQANDVNTLSHSKLLRIYPAGSRTDSSNYNPVPMWNCGAQVVALNYQTGTEHMQLNHGRFLDNGGSGYVLKPNFLLSSKYEKMKSIQSSTWHLSVCNIANIVVSGYQIPKPKDSSRGEIIDPFVKIEIHGVQSDYHEVRTKTVENNGLNPRWYENFSLRVRVPELAMVRFVVKDEDRGRDDFIGYYCLPFNSIQEGYRHFPLYNKYGSKLSQTMIFVHMTVLDKV</sequence>
<dbReference type="HOGENOM" id="CLU_002738_0_2_1"/>
<evidence type="ECO:0000259" key="15">
    <source>
        <dbReference type="PROSITE" id="PS50222"/>
    </source>
</evidence>
<dbReference type="GO" id="GO:0005886">
    <property type="term" value="C:plasma membrane"/>
    <property type="evidence" value="ECO:0007669"/>
    <property type="project" value="TreeGrafter"/>
</dbReference>
<dbReference type="Pfam" id="PF00388">
    <property type="entry name" value="PI-PLC-X"/>
    <property type="match status" value="1"/>
</dbReference>